<feature type="region of interest" description="Disordered" evidence="1">
    <location>
        <begin position="807"/>
        <end position="827"/>
    </location>
</feature>
<protein>
    <recommendedName>
        <fullName evidence="2">DUF5641 domain-containing protein</fullName>
    </recommendedName>
</protein>
<sequence length="871" mass="97822">MQTNSSQQGQQVDELGHGGAGGSKAVLKELKQELANRKLWDYAGVTPSEDTSTKEDQKLPPVKKSGGKGLPSTSALMAVSDGNQKAACVYCGQHHPSVQCTIVTNAQKRKEISKKSGRCFICIRKNHFSRNFLSRYRCSKCDGRHDFSICDPTDTSFGLSSSPFLLNATLKHHIMIYESEDPEFVQKLLQTLYVDDNISGESDDMGAYKLYIKAKSRRPEDLEKFTKEPEGGRANQGATMLLLWCCRAGASVNAYAAVVYLKIETADETYLKFLTSKTRVAPLVKQTNPRFELLSALILARLISHIRSVLEEFILISHVRCWSDSEVPLYWIRGEDREWKQFVRNRICEVRSLVPPTAWSHCSSKDNQADIAPRGTSPAIVAESTWISGPDWLKSYEEAIHISEETAKVRRAPVQSLQEAKKEHRELTSNLPCLSLLTGFSSLASKGRESGLVPVDITADDILEAEELWIRDIQIGLTSSAKFKNWKGEFGVFSDPSGILRCAGSLGNTDLSELQKHPALLDANHHVTSLIDHKGATIHLHSRGLYPKLSSICYSSWTAPRIEFRQLEDLCVASKVLRSLFYSLAVRRHLANKGVKWIFNLESTPWWGSYFERLVQSVKRCLKKILKDAKVTSEELQTVLVEIGATLNSRPLTFVSSGEIEEPLTPYHLFCGRRLLAMPDQVEIKISPLNTEEARRRVALLERLKDHFWVRWKNEYLLELRNSHRLKMKDVKGQTVVVGYVVVVHEDGLHRGLWRLGRVESLIEGKDGLVRGVVVKTTTPKKRNPKRLRRPLQRSYPLELGTGLQGDSTVDIPDVPTGTEQAEVRPSQGAAGIADITNVLDGAEDAAERSRREAAHRADRERRVLMENKLL</sequence>
<dbReference type="Proteomes" id="UP000225706">
    <property type="component" value="Unassembled WGS sequence"/>
</dbReference>
<dbReference type="Pfam" id="PF18701">
    <property type="entry name" value="DUF5641"/>
    <property type="match status" value="1"/>
</dbReference>
<dbReference type="Pfam" id="PF05380">
    <property type="entry name" value="Peptidase_A17"/>
    <property type="match status" value="1"/>
</dbReference>
<dbReference type="OrthoDB" id="5986166at2759"/>
<dbReference type="InterPro" id="IPR040676">
    <property type="entry name" value="DUF5641"/>
</dbReference>
<feature type="compositionally biased region" description="Polar residues" evidence="1">
    <location>
        <begin position="1"/>
        <end position="11"/>
    </location>
</feature>
<dbReference type="EMBL" id="LSMT01000215">
    <property type="protein sequence ID" value="PFX23174.1"/>
    <property type="molecule type" value="Genomic_DNA"/>
</dbReference>
<evidence type="ECO:0000313" key="4">
    <source>
        <dbReference type="Proteomes" id="UP000225706"/>
    </source>
</evidence>
<accession>A0A2B4RXK0</accession>
<dbReference type="Gene3D" id="3.30.420.10">
    <property type="entry name" value="Ribonuclease H-like superfamily/Ribonuclease H"/>
    <property type="match status" value="1"/>
</dbReference>
<comment type="caution">
    <text evidence="3">The sequence shown here is derived from an EMBL/GenBank/DDBJ whole genome shotgun (WGS) entry which is preliminary data.</text>
</comment>
<dbReference type="PANTHER" id="PTHR47331:SF1">
    <property type="entry name" value="GAG-LIKE PROTEIN"/>
    <property type="match status" value="1"/>
</dbReference>
<dbReference type="PANTHER" id="PTHR47331">
    <property type="entry name" value="PHD-TYPE DOMAIN-CONTAINING PROTEIN"/>
    <property type="match status" value="1"/>
</dbReference>
<dbReference type="InterPro" id="IPR008042">
    <property type="entry name" value="Retrotrans_Pao"/>
</dbReference>
<dbReference type="SUPFAM" id="SSF53098">
    <property type="entry name" value="Ribonuclease H-like"/>
    <property type="match status" value="1"/>
</dbReference>
<dbReference type="STRING" id="50429.A0A2B4RXK0"/>
<evidence type="ECO:0000259" key="2">
    <source>
        <dbReference type="Pfam" id="PF18701"/>
    </source>
</evidence>
<dbReference type="InterPro" id="IPR036397">
    <property type="entry name" value="RNaseH_sf"/>
</dbReference>
<feature type="region of interest" description="Disordered" evidence="1">
    <location>
        <begin position="45"/>
        <end position="70"/>
    </location>
</feature>
<proteinExistence type="predicted"/>
<feature type="region of interest" description="Disordered" evidence="1">
    <location>
        <begin position="1"/>
        <end position="27"/>
    </location>
</feature>
<gene>
    <name evidence="3" type="ORF">AWC38_SpisGene12260</name>
</gene>
<evidence type="ECO:0000256" key="1">
    <source>
        <dbReference type="SAM" id="MobiDB-lite"/>
    </source>
</evidence>
<dbReference type="InterPro" id="IPR012337">
    <property type="entry name" value="RNaseH-like_sf"/>
</dbReference>
<feature type="domain" description="DUF5641" evidence="2">
    <location>
        <begin position="697"/>
        <end position="781"/>
    </location>
</feature>
<keyword evidence="4" id="KW-1185">Reference proteome</keyword>
<reference evidence="4" key="1">
    <citation type="journal article" date="2017" name="bioRxiv">
        <title>Comparative analysis of the genomes of Stylophora pistillata and Acropora digitifera provides evidence for extensive differences between species of corals.</title>
        <authorList>
            <person name="Voolstra C.R."/>
            <person name="Li Y."/>
            <person name="Liew Y.J."/>
            <person name="Baumgarten S."/>
            <person name="Zoccola D."/>
            <person name="Flot J.-F."/>
            <person name="Tambutte S."/>
            <person name="Allemand D."/>
            <person name="Aranda M."/>
        </authorList>
    </citation>
    <scope>NUCLEOTIDE SEQUENCE [LARGE SCALE GENOMIC DNA]</scope>
</reference>
<name>A0A2B4RXK0_STYPI</name>
<dbReference type="GO" id="GO:0003676">
    <property type="term" value="F:nucleic acid binding"/>
    <property type="evidence" value="ECO:0007669"/>
    <property type="project" value="InterPro"/>
</dbReference>
<organism evidence="3 4">
    <name type="scientific">Stylophora pistillata</name>
    <name type="common">Smooth cauliflower coral</name>
    <dbReference type="NCBI Taxonomy" id="50429"/>
    <lineage>
        <taxon>Eukaryota</taxon>
        <taxon>Metazoa</taxon>
        <taxon>Cnidaria</taxon>
        <taxon>Anthozoa</taxon>
        <taxon>Hexacorallia</taxon>
        <taxon>Scleractinia</taxon>
        <taxon>Astrocoeniina</taxon>
        <taxon>Pocilloporidae</taxon>
        <taxon>Stylophora</taxon>
    </lineage>
</organism>
<dbReference type="AlphaFoldDB" id="A0A2B4RXK0"/>
<evidence type="ECO:0000313" key="3">
    <source>
        <dbReference type="EMBL" id="PFX23174.1"/>
    </source>
</evidence>